<feature type="transmembrane region" description="Helical" evidence="7">
    <location>
        <begin position="230"/>
        <end position="249"/>
    </location>
</feature>
<keyword evidence="4 7" id="KW-0812">Transmembrane</keyword>
<evidence type="ECO:0000313" key="9">
    <source>
        <dbReference type="EMBL" id="KAB4213519.1"/>
    </source>
</evidence>
<evidence type="ECO:0000256" key="6">
    <source>
        <dbReference type="ARBA" id="ARBA00023136"/>
    </source>
</evidence>
<feature type="transmembrane region" description="Helical" evidence="7">
    <location>
        <begin position="340"/>
        <end position="358"/>
    </location>
</feature>
<keyword evidence="5 7" id="KW-1133">Transmembrane helix</keyword>
<evidence type="ECO:0000259" key="8">
    <source>
        <dbReference type="Pfam" id="PF01757"/>
    </source>
</evidence>
<feature type="transmembrane region" description="Helical" evidence="7">
    <location>
        <begin position="161"/>
        <end position="179"/>
    </location>
</feature>
<evidence type="ECO:0000256" key="4">
    <source>
        <dbReference type="ARBA" id="ARBA00022692"/>
    </source>
</evidence>
<dbReference type="GO" id="GO:0016413">
    <property type="term" value="F:O-acetyltransferase activity"/>
    <property type="evidence" value="ECO:0007669"/>
    <property type="project" value="TreeGrafter"/>
</dbReference>
<evidence type="ECO:0000256" key="7">
    <source>
        <dbReference type="SAM" id="Phobius"/>
    </source>
</evidence>
<comment type="subcellular location">
    <subcellularLocation>
        <location evidence="1">Cell membrane</location>
        <topology evidence="1">Multi-pass membrane protein</topology>
    </subcellularLocation>
</comment>
<reference evidence="9 10" key="1">
    <citation type="journal article" date="2019" name="Nat. Med.">
        <title>A library of human gut bacterial isolates paired with longitudinal multiomics data enables mechanistic microbiome research.</title>
        <authorList>
            <person name="Poyet M."/>
            <person name="Groussin M."/>
            <person name="Gibbons S.M."/>
            <person name="Avila-Pacheco J."/>
            <person name="Jiang X."/>
            <person name="Kearney S.M."/>
            <person name="Perrotta A.R."/>
            <person name="Berdy B."/>
            <person name="Zhao S."/>
            <person name="Lieberman T.D."/>
            <person name="Swanson P.K."/>
            <person name="Smith M."/>
            <person name="Roesemann S."/>
            <person name="Alexander J.E."/>
            <person name="Rich S.A."/>
            <person name="Livny J."/>
            <person name="Vlamakis H."/>
            <person name="Clish C."/>
            <person name="Bullock K."/>
            <person name="Deik A."/>
            <person name="Scott J."/>
            <person name="Pierce K.A."/>
            <person name="Xavier R.J."/>
            <person name="Alm E.J."/>
        </authorList>
    </citation>
    <scope>NUCLEOTIDE SEQUENCE [LARGE SCALE GENOMIC DNA]</scope>
    <source>
        <strain evidence="9 10">BIOML-A11</strain>
    </source>
</reference>
<feature type="transmembrane region" description="Helical" evidence="7">
    <location>
        <begin position="291"/>
        <end position="309"/>
    </location>
</feature>
<keyword evidence="3" id="KW-1003">Cell membrane</keyword>
<gene>
    <name evidence="9" type="ORF">GAP55_07830</name>
</gene>
<comment type="similarity">
    <text evidence="2">Belongs to the acyltransferase 3 family.</text>
</comment>
<keyword evidence="9" id="KW-0808">Transferase</keyword>
<protein>
    <submittedName>
        <fullName evidence="9">Acyltransferase</fullName>
    </submittedName>
</protein>
<name>A0A7J5HNL6_BACUN</name>
<dbReference type="Proteomes" id="UP000466952">
    <property type="component" value="Unassembled WGS sequence"/>
</dbReference>
<feature type="transmembrane region" description="Helical" evidence="7">
    <location>
        <begin position="119"/>
        <end position="140"/>
    </location>
</feature>
<feature type="transmembrane region" description="Helical" evidence="7">
    <location>
        <begin position="261"/>
        <end position="279"/>
    </location>
</feature>
<organism evidence="9 10">
    <name type="scientific">Bacteroides uniformis</name>
    <dbReference type="NCBI Taxonomy" id="820"/>
    <lineage>
        <taxon>Bacteria</taxon>
        <taxon>Pseudomonadati</taxon>
        <taxon>Bacteroidota</taxon>
        <taxon>Bacteroidia</taxon>
        <taxon>Bacteroidales</taxon>
        <taxon>Bacteroidaceae</taxon>
        <taxon>Bacteroides</taxon>
    </lineage>
</organism>
<feature type="transmembrane region" description="Helical" evidence="7">
    <location>
        <begin position="89"/>
        <end position="107"/>
    </location>
</feature>
<dbReference type="GO" id="GO:0005886">
    <property type="term" value="C:plasma membrane"/>
    <property type="evidence" value="ECO:0007669"/>
    <property type="project" value="UniProtKB-SubCell"/>
</dbReference>
<dbReference type="EMBL" id="WCTR01000005">
    <property type="protein sequence ID" value="KAB4213519.1"/>
    <property type="molecule type" value="Genomic_DNA"/>
</dbReference>
<dbReference type="PANTHER" id="PTHR40074">
    <property type="entry name" value="O-ACETYLTRANSFERASE WECH"/>
    <property type="match status" value="1"/>
</dbReference>
<evidence type="ECO:0000256" key="3">
    <source>
        <dbReference type="ARBA" id="ARBA00022475"/>
    </source>
</evidence>
<comment type="caution">
    <text evidence="9">The sequence shown here is derived from an EMBL/GenBank/DDBJ whole genome shotgun (WGS) entry which is preliminary data.</text>
</comment>
<keyword evidence="9" id="KW-0012">Acyltransferase</keyword>
<accession>A0A7J5HNL6</accession>
<proteinExistence type="inferred from homology"/>
<sequence length="410" mass="46372">MCSILFDAYCGLALAMEGQGYFFYSLYVFKKNTAKIRILPGRRCIFTILKVCQCRNKEENSETGYRKIPYICNMANAEKNLSVETLRGIAILLVVVGHVVGSGPGGGMKIDFPHPLRYLYVWIDYIQMPLFTAIAGWAYALKPFSASSGFGSFVRKKALRLLVPMAAVGTLYFLVQYLMPGTNNKGELSQMWRIYVFPYTIYWYLPSLFLIFVVQWWMDSRKWMDTPGKWAVCCMAALILSRINDVWILHEVPDLFSFKGALGQLPYFFVGVASCRFAVPLYSRPAVRHVMLAVALCGIALIQTVWFYPGKCASLSMLLYPVTLIPALFLLLASKWHNRFFVWIGSYAYSIYLFHGFGTSGGRIILKMMGIDAIVPILLSATFIATIGPVLVDKLLDRSGMLRMLFLGRK</sequence>
<dbReference type="PANTHER" id="PTHR40074:SF2">
    <property type="entry name" value="O-ACETYLTRANSFERASE WECH"/>
    <property type="match status" value="1"/>
</dbReference>
<dbReference type="AlphaFoldDB" id="A0A7J5HNL6"/>
<feature type="domain" description="Acyltransferase 3" evidence="8">
    <location>
        <begin position="81"/>
        <end position="389"/>
    </location>
</feature>
<dbReference type="Pfam" id="PF01757">
    <property type="entry name" value="Acyl_transf_3"/>
    <property type="match status" value="1"/>
</dbReference>
<evidence type="ECO:0000313" key="10">
    <source>
        <dbReference type="Proteomes" id="UP000466952"/>
    </source>
</evidence>
<feature type="transmembrane region" description="Helical" evidence="7">
    <location>
        <begin position="315"/>
        <end position="333"/>
    </location>
</feature>
<evidence type="ECO:0000256" key="2">
    <source>
        <dbReference type="ARBA" id="ARBA00007400"/>
    </source>
</evidence>
<feature type="transmembrane region" description="Helical" evidence="7">
    <location>
        <begin position="199"/>
        <end position="218"/>
    </location>
</feature>
<evidence type="ECO:0000256" key="5">
    <source>
        <dbReference type="ARBA" id="ARBA00022989"/>
    </source>
</evidence>
<dbReference type="GO" id="GO:0009246">
    <property type="term" value="P:enterobacterial common antigen biosynthetic process"/>
    <property type="evidence" value="ECO:0007669"/>
    <property type="project" value="TreeGrafter"/>
</dbReference>
<dbReference type="InterPro" id="IPR002656">
    <property type="entry name" value="Acyl_transf_3_dom"/>
</dbReference>
<feature type="transmembrane region" description="Helical" evidence="7">
    <location>
        <begin position="364"/>
        <end position="392"/>
    </location>
</feature>
<keyword evidence="6 7" id="KW-0472">Membrane</keyword>
<feature type="transmembrane region" description="Helical" evidence="7">
    <location>
        <begin position="6"/>
        <end position="29"/>
    </location>
</feature>
<evidence type="ECO:0000256" key="1">
    <source>
        <dbReference type="ARBA" id="ARBA00004651"/>
    </source>
</evidence>